<dbReference type="Pfam" id="PF00891">
    <property type="entry name" value="Methyltransf_2"/>
    <property type="match status" value="1"/>
</dbReference>
<dbReference type="PANTHER" id="PTHR43712">
    <property type="entry name" value="PUTATIVE (AFU_ORTHOLOGUE AFUA_4G14580)-RELATED"/>
    <property type="match status" value="1"/>
</dbReference>
<dbReference type="InterPro" id="IPR036390">
    <property type="entry name" value="WH_DNA-bd_sf"/>
</dbReference>
<dbReference type="PIRSF" id="PIRSF005739">
    <property type="entry name" value="O-mtase"/>
    <property type="match status" value="1"/>
</dbReference>
<evidence type="ECO:0000313" key="6">
    <source>
        <dbReference type="EMBL" id="MFC3766664.1"/>
    </source>
</evidence>
<dbReference type="Gene3D" id="1.10.287.1350">
    <property type="match status" value="1"/>
</dbReference>
<organism evidence="6 7">
    <name type="scientific">Tenggerimyces flavus</name>
    <dbReference type="NCBI Taxonomy" id="1708749"/>
    <lineage>
        <taxon>Bacteria</taxon>
        <taxon>Bacillati</taxon>
        <taxon>Actinomycetota</taxon>
        <taxon>Actinomycetes</taxon>
        <taxon>Propionibacteriales</taxon>
        <taxon>Nocardioidaceae</taxon>
        <taxon>Tenggerimyces</taxon>
    </lineage>
</organism>
<comment type="caution">
    <text evidence="6">The sequence shown here is derived from an EMBL/GenBank/DDBJ whole genome shotgun (WGS) entry which is preliminary data.</text>
</comment>
<feature type="domain" description="O-methyltransferase C-terminal" evidence="4">
    <location>
        <begin position="121"/>
        <end position="320"/>
    </location>
</feature>
<keyword evidence="2" id="KW-0808">Transferase</keyword>
<evidence type="ECO:0000259" key="5">
    <source>
        <dbReference type="Pfam" id="PF08100"/>
    </source>
</evidence>
<proteinExistence type="predicted"/>
<dbReference type="InterPro" id="IPR036388">
    <property type="entry name" value="WH-like_DNA-bd_sf"/>
</dbReference>
<evidence type="ECO:0000313" key="7">
    <source>
        <dbReference type="Proteomes" id="UP001595699"/>
    </source>
</evidence>
<dbReference type="SUPFAM" id="SSF53335">
    <property type="entry name" value="S-adenosyl-L-methionine-dependent methyltransferases"/>
    <property type="match status" value="1"/>
</dbReference>
<dbReference type="InterPro" id="IPR012967">
    <property type="entry name" value="COMT_dimerisation"/>
</dbReference>
<evidence type="ECO:0000259" key="4">
    <source>
        <dbReference type="Pfam" id="PF00891"/>
    </source>
</evidence>
<keyword evidence="7" id="KW-1185">Reference proteome</keyword>
<dbReference type="Proteomes" id="UP001595699">
    <property type="component" value="Unassembled WGS sequence"/>
</dbReference>
<protein>
    <submittedName>
        <fullName evidence="6">Methyltransferase</fullName>
    </submittedName>
</protein>
<accession>A0ABV7YR41</accession>
<feature type="domain" description="O-methyltransferase dimerisation" evidence="5">
    <location>
        <begin position="14"/>
        <end position="89"/>
    </location>
</feature>
<reference evidence="7" key="1">
    <citation type="journal article" date="2019" name="Int. J. Syst. Evol. Microbiol.">
        <title>The Global Catalogue of Microorganisms (GCM) 10K type strain sequencing project: providing services to taxonomists for standard genome sequencing and annotation.</title>
        <authorList>
            <consortium name="The Broad Institute Genomics Platform"/>
            <consortium name="The Broad Institute Genome Sequencing Center for Infectious Disease"/>
            <person name="Wu L."/>
            <person name="Ma J."/>
        </authorList>
    </citation>
    <scope>NUCLEOTIDE SEQUENCE [LARGE SCALE GENOMIC DNA]</scope>
    <source>
        <strain evidence="7">CGMCC 4.7241</strain>
    </source>
</reference>
<keyword evidence="3" id="KW-0949">S-adenosyl-L-methionine</keyword>
<dbReference type="InterPro" id="IPR001077">
    <property type="entry name" value="COMT_C"/>
</dbReference>
<dbReference type="PANTHER" id="PTHR43712:SF2">
    <property type="entry name" value="O-METHYLTRANSFERASE CICE"/>
    <property type="match status" value="1"/>
</dbReference>
<evidence type="ECO:0000256" key="2">
    <source>
        <dbReference type="ARBA" id="ARBA00022679"/>
    </source>
</evidence>
<dbReference type="Pfam" id="PF08100">
    <property type="entry name" value="Dimerisation"/>
    <property type="match status" value="1"/>
</dbReference>
<evidence type="ECO:0000256" key="3">
    <source>
        <dbReference type="ARBA" id="ARBA00022691"/>
    </source>
</evidence>
<dbReference type="GO" id="GO:0032259">
    <property type="term" value="P:methylation"/>
    <property type="evidence" value="ECO:0007669"/>
    <property type="project" value="UniProtKB-KW"/>
</dbReference>
<dbReference type="InterPro" id="IPR016461">
    <property type="entry name" value="COMT-like"/>
</dbReference>
<dbReference type="GO" id="GO:0008168">
    <property type="term" value="F:methyltransferase activity"/>
    <property type="evidence" value="ECO:0007669"/>
    <property type="project" value="UniProtKB-KW"/>
</dbReference>
<dbReference type="EMBL" id="JBHRZH010000056">
    <property type="protein sequence ID" value="MFC3766664.1"/>
    <property type="molecule type" value="Genomic_DNA"/>
</dbReference>
<dbReference type="CDD" id="cd02440">
    <property type="entry name" value="AdoMet_MTases"/>
    <property type="match status" value="1"/>
</dbReference>
<keyword evidence="1 6" id="KW-0489">Methyltransferase</keyword>
<evidence type="ECO:0000256" key="1">
    <source>
        <dbReference type="ARBA" id="ARBA00022603"/>
    </source>
</evidence>
<gene>
    <name evidence="6" type="ORF">ACFOUW_37955</name>
</gene>
<dbReference type="Gene3D" id="1.10.10.10">
    <property type="entry name" value="Winged helix-like DNA-binding domain superfamily/Winged helix DNA-binding domain"/>
    <property type="match status" value="1"/>
</dbReference>
<dbReference type="Gene3D" id="3.40.50.150">
    <property type="entry name" value="Vaccinia Virus protein VP39"/>
    <property type="match status" value="1"/>
</dbReference>
<dbReference type="PROSITE" id="PS51683">
    <property type="entry name" value="SAM_OMT_II"/>
    <property type="match status" value="1"/>
</dbReference>
<dbReference type="SUPFAM" id="SSF46785">
    <property type="entry name" value="Winged helix' DNA-binding domain"/>
    <property type="match status" value="1"/>
</dbReference>
<name>A0ABV7YR41_9ACTN</name>
<dbReference type="InterPro" id="IPR029063">
    <property type="entry name" value="SAM-dependent_MTases_sf"/>
</dbReference>
<sequence length="340" mass="36740">MTDTTALPPQAQMMQFLTAKWVSPTLGVLAELGVADALADGPRTADDLAKQVKAHPRSLYRLLRAAASVGVFAEDDGGRFALTPLADCLRSDVPGSMRGAVRLFNAEPMWAPYGRLMHSALTGEPAFDDLYGMDIYAYLAQNPAVEKVFLDTTVEFYASAAPAIAAAYDFGRFGTVMDLGGGVGYLLASILERSPSARGILFERPSVLAQAEPVVADRGLEARIELLEGDFFASVPATADAYVIKSCVHNFRDDQALALLRVIRRATRPDTPLLIVDAVVPPGNGPHYSKFDDVEMLAVAGGIDRTEQEWRELVTAGGFELRQIVECTPMAYLLEAWPVS</sequence>
<dbReference type="RefSeq" id="WP_205118251.1">
    <property type="nucleotide sequence ID" value="NZ_JAFBCM010000001.1"/>
</dbReference>